<dbReference type="Proteomes" id="UP001072034">
    <property type="component" value="Unassembled WGS sequence"/>
</dbReference>
<feature type="region of interest" description="Disordered" evidence="1">
    <location>
        <begin position="132"/>
        <end position="163"/>
    </location>
</feature>
<dbReference type="RefSeq" id="WP_268918686.1">
    <property type="nucleotide sequence ID" value="NZ_CP124548.1"/>
</dbReference>
<evidence type="ECO:0000256" key="2">
    <source>
        <dbReference type="SAM" id="Phobius"/>
    </source>
</evidence>
<comment type="caution">
    <text evidence="4">The sequence shown here is derived from an EMBL/GenBank/DDBJ whole genome shotgun (WGS) entry which is preliminary data.</text>
</comment>
<organism evidence="4 5">
    <name type="scientific">Actinomyces israelii</name>
    <dbReference type="NCBI Taxonomy" id="1659"/>
    <lineage>
        <taxon>Bacteria</taxon>
        <taxon>Bacillati</taxon>
        <taxon>Actinomycetota</taxon>
        <taxon>Actinomycetes</taxon>
        <taxon>Actinomycetales</taxon>
        <taxon>Actinomycetaceae</taxon>
        <taxon>Actinomyces</taxon>
    </lineage>
</organism>
<dbReference type="Pfam" id="PF04892">
    <property type="entry name" value="VanZ"/>
    <property type="match status" value="1"/>
</dbReference>
<feature type="transmembrane region" description="Helical" evidence="2">
    <location>
        <begin position="50"/>
        <end position="68"/>
    </location>
</feature>
<feature type="transmembrane region" description="Helical" evidence="2">
    <location>
        <begin position="12"/>
        <end position="29"/>
    </location>
</feature>
<keyword evidence="2" id="KW-0812">Transmembrane</keyword>
<dbReference type="EMBL" id="JAPTMY010000057">
    <property type="protein sequence ID" value="MCZ0859493.1"/>
    <property type="molecule type" value="Genomic_DNA"/>
</dbReference>
<keyword evidence="2" id="KW-1133">Transmembrane helix</keyword>
<feature type="compositionally biased region" description="Basic and acidic residues" evidence="1">
    <location>
        <begin position="153"/>
        <end position="163"/>
    </location>
</feature>
<evidence type="ECO:0000256" key="1">
    <source>
        <dbReference type="SAM" id="MobiDB-lite"/>
    </source>
</evidence>
<reference evidence="4" key="1">
    <citation type="submission" date="2022-10" db="EMBL/GenBank/DDBJ databases">
        <title>Genome sequence of Actinomyces israelii ATCC 10048.</title>
        <authorList>
            <person name="Watt R.M."/>
            <person name="Tong W.M."/>
        </authorList>
    </citation>
    <scope>NUCLEOTIDE SEQUENCE</scope>
    <source>
        <strain evidence="4">ATCC 10048</strain>
    </source>
</reference>
<protein>
    <submittedName>
        <fullName evidence="4">VanZ family protein</fullName>
    </submittedName>
</protein>
<dbReference type="InterPro" id="IPR006976">
    <property type="entry name" value="VanZ-like"/>
</dbReference>
<keyword evidence="5" id="KW-1185">Reference proteome</keyword>
<feature type="domain" description="VanZ-like" evidence="3">
    <location>
        <begin position="37"/>
        <end position="121"/>
    </location>
</feature>
<sequence length="163" mass="17700">MTRFRTTCRVAAGFYLVVVLFAVLWDSGAQIAMLKESLGPWFLDAVGKDIVLNLVMLAPLTFLAHLGWPRVAWWQWALAGCAVGVGAELAQWALPFLTRRPAWANVAENAVGAWTGALAAHALWCLRRRPPVGTQSTRPRPGLGGRTGLIRGSRPERPECGAA</sequence>
<evidence type="ECO:0000313" key="5">
    <source>
        <dbReference type="Proteomes" id="UP001072034"/>
    </source>
</evidence>
<proteinExistence type="predicted"/>
<evidence type="ECO:0000313" key="4">
    <source>
        <dbReference type="EMBL" id="MCZ0859493.1"/>
    </source>
</evidence>
<gene>
    <name evidence="4" type="ORF">OHJ16_15785</name>
</gene>
<name>A0ABT4ICM8_9ACTO</name>
<keyword evidence="2" id="KW-0472">Membrane</keyword>
<accession>A0ABT4ICM8</accession>
<evidence type="ECO:0000259" key="3">
    <source>
        <dbReference type="Pfam" id="PF04892"/>
    </source>
</evidence>